<dbReference type="OrthoDB" id="2948622at2759"/>
<accession>A0A8H7XZU2</accession>
<proteinExistence type="predicted"/>
<dbReference type="InterPro" id="IPR013320">
    <property type="entry name" value="ConA-like_dom_sf"/>
</dbReference>
<reference evidence="2" key="1">
    <citation type="submission" date="2021-02" db="EMBL/GenBank/DDBJ databases">
        <title>Psilocybe cubensis genome.</title>
        <authorList>
            <person name="Mckernan K.J."/>
            <person name="Crawford S."/>
            <person name="Trippe A."/>
            <person name="Kane L.T."/>
            <person name="Mclaughlin S."/>
        </authorList>
    </citation>
    <scope>NUCLEOTIDE SEQUENCE [LARGE SCALE GENOMIC DNA]</scope>
    <source>
        <strain evidence="2">MGC-MH-2018</strain>
    </source>
</reference>
<dbReference type="SUPFAM" id="SSF49899">
    <property type="entry name" value="Concanavalin A-like lectins/glucanases"/>
    <property type="match status" value="1"/>
</dbReference>
<evidence type="ECO:0000313" key="2">
    <source>
        <dbReference type="EMBL" id="KAG5169872.1"/>
    </source>
</evidence>
<dbReference type="Gene3D" id="2.60.120.200">
    <property type="match status" value="1"/>
</dbReference>
<dbReference type="Pfam" id="PF13385">
    <property type="entry name" value="Laminin_G_3"/>
    <property type="match status" value="1"/>
</dbReference>
<name>A0A8H7XZU2_PSICU</name>
<organism evidence="2">
    <name type="scientific">Psilocybe cubensis</name>
    <name type="common">Psychedelic mushroom</name>
    <name type="synonym">Stropharia cubensis</name>
    <dbReference type="NCBI Taxonomy" id="181762"/>
    <lineage>
        <taxon>Eukaryota</taxon>
        <taxon>Fungi</taxon>
        <taxon>Dikarya</taxon>
        <taxon>Basidiomycota</taxon>
        <taxon>Agaricomycotina</taxon>
        <taxon>Agaricomycetes</taxon>
        <taxon>Agaricomycetidae</taxon>
        <taxon>Agaricales</taxon>
        <taxon>Agaricineae</taxon>
        <taxon>Strophariaceae</taxon>
        <taxon>Psilocybe</taxon>
    </lineage>
</organism>
<feature type="chain" id="PRO_5034002621" evidence="1">
    <location>
        <begin position="22"/>
        <end position="242"/>
    </location>
</feature>
<dbReference type="AlphaFoldDB" id="A0A8H7XZU2"/>
<comment type="caution">
    <text evidence="2">The sequence shown here is derived from an EMBL/GenBank/DDBJ whole genome shotgun (WGS) entry which is preliminary data.</text>
</comment>
<sequence length="242" mass="27009">MQFFTLSSFVAISSIITNVAAHYAPVNTTGSDPIWSFPYQLSLNGGALKTDPSISFVNDTLHSTFNLTDSFTVAGWLRATGTTDWRTFFAFESNDINTSLLNFALAPNTMQLYFAYMVDNVVNNRINVFAPVTAPGPNVDFHFALAKDGNQIYLYLNGVKVFSYTMTAPIYDSPMASRYFAFSVHVYDLLSQKYIILGRTKFNNVGQAQWEGIIHGVDVFDKALTPFEVGREMALTERATYV</sequence>
<feature type="signal peptide" evidence="1">
    <location>
        <begin position="1"/>
        <end position="21"/>
    </location>
</feature>
<keyword evidence="1" id="KW-0732">Signal</keyword>
<gene>
    <name evidence="2" type="ORF">JR316_004253</name>
</gene>
<protein>
    <submittedName>
        <fullName evidence="2">Uncharacterized protein</fullName>
    </submittedName>
</protein>
<dbReference type="EMBL" id="JAFIQS010000004">
    <property type="protein sequence ID" value="KAG5169872.1"/>
    <property type="molecule type" value="Genomic_DNA"/>
</dbReference>
<evidence type="ECO:0000256" key="1">
    <source>
        <dbReference type="SAM" id="SignalP"/>
    </source>
</evidence>